<dbReference type="SUPFAM" id="SSF56645">
    <property type="entry name" value="Acyl-CoA dehydrogenase NM domain-like"/>
    <property type="match status" value="1"/>
</dbReference>
<evidence type="ECO:0000313" key="7">
    <source>
        <dbReference type="Proteomes" id="UP000053127"/>
    </source>
</evidence>
<dbReference type="EMBL" id="LMWN01000111">
    <property type="protein sequence ID" value="KUM95457.1"/>
    <property type="molecule type" value="Genomic_DNA"/>
</dbReference>
<dbReference type="GO" id="GO:0005737">
    <property type="term" value="C:cytoplasm"/>
    <property type="evidence" value="ECO:0007669"/>
    <property type="project" value="TreeGrafter"/>
</dbReference>
<dbReference type="GO" id="GO:0033539">
    <property type="term" value="P:fatty acid beta-oxidation using acyl-CoA dehydrogenase"/>
    <property type="evidence" value="ECO:0007669"/>
    <property type="project" value="TreeGrafter"/>
</dbReference>
<dbReference type="SUPFAM" id="SSF47203">
    <property type="entry name" value="Acyl-CoA dehydrogenase C-terminal domain-like"/>
    <property type="match status" value="1"/>
</dbReference>
<keyword evidence="1" id="KW-0560">Oxidoreductase</keyword>
<feature type="domain" description="Acyl-CoA dehydrogenase C-terminal" evidence="5">
    <location>
        <begin position="251"/>
        <end position="377"/>
    </location>
</feature>
<dbReference type="InterPro" id="IPR050741">
    <property type="entry name" value="Acyl-CoA_dehydrogenase"/>
</dbReference>
<dbReference type="Gene3D" id="1.20.140.10">
    <property type="entry name" value="Butyryl-CoA Dehydrogenase, subunit A, domain 3"/>
    <property type="match status" value="1"/>
</dbReference>
<evidence type="ECO:0000256" key="2">
    <source>
        <dbReference type="ARBA" id="ARBA00049661"/>
    </source>
</evidence>
<evidence type="ECO:0000313" key="6">
    <source>
        <dbReference type="EMBL" id="KUM95457.1"/>
    </source>
</evidence>
<accession>A0A101NM01</accession>
<protein>
    <recommendedName>
        <fullName evidence="8">Acyl-CoA dehydrogenase</fullName>
    </recommendedName>
</protein>
<evidence type="ECO:0000256" key="3">
    <source>
        <dbReference type="SAM" id="MobiDB-lite"/>
    </source>
</evidence>
<comment type="caution">
    <text evidence="6">The sequence shown here is derived from an EMBL/GenBank/DDBJ whole genome shotgun (WGS) entry which is preliminary data.</text>
</comment>
<evidence type="ECO:0008006" key="8">
    <source>
        <dbReference type="Google" id="ProtNLM"/>
    </source>
</evidence>
<dbReference type="AlphaFoldDB" id="A0A101NM01"/>
<dbReference type="InterPro" id="IPR037069">
    <property type="entry name" value="AcylCoA_DH/ox_N_sf"/>
</dbReference>
<comment type="similarity">
    <text evidence="2">Belongs to the HpaH/HsaA monooxygenase family.</text>
</comment>
<dbReference type="STRING" id="67386.AQI95_43150"/>
<dbReference type="InterPro" id="IPR036250">
    <property type="entry name" value="AcylCo_DH-like_C"/>
</dbReference>
<dbReference type="Pfam" id="PF02771">
    <property type="entry name" value="Acyl-CoA_dh_N"/>
    <property type="match status" value="1"/>
</dbReference>
<name>A0A101NM01_9ACTN</name>
<feature type="domain" description="Acyl-CoA dehydrogenase/oxidase N-terminal" evidence="4">
    <location>
        <begin position="21"/>
        <end position="117"/>
    </location>
</feature>
<dbReference type="PANTHER" id="PTHR48083:SF5">
    <property type="entry name" value="NRGC PROTEIN"/>
    <property type="match status" value="1"/>
</dbReference>
<keyword evidence="7" id="KW-1185">Reference proteome</keyword>
<feature type="compositionally biased region" description="Polar residues" evidence="3">
    <location>
        <begin position="1"/>
        <end position="15"/>
    </location>
</feature>
<dbReference type="PANTHER" id="PTHR48083">
    <property type="entry name" value="MEDIUM-CHAIN SPECIFIC ACYL-COA DEHYDROGENASE, MITOCHONDRIAL-RELATED"/>
    <property type="match status" value="1"/>
</dbReference>
<dbReference type="GO" id="GO:0050660">
    <property type="term" value="F:flavin adenine dinucleotide binding"/>
    <property type="evidence" value="ECO:0007669"/>
    <property type="project" value="InterPro"/>
</dbReference>
<dbReference type="InterPro" id="IPR013786">
    <property type="entry name" value="AcylCoA_DH/ox_N"/>
</dbReference>
<evidence type="ECO:0000259" key="4">
    <source>
        <dbReference type="Pfam" id="PF02771"/>
    </source>
</evidence>
<organism evidence="6 7">
    <name type="scientific">Streptomyces yokosukanensis</name>
    <dbReference type="NCBI Taxonomy" id="67386"/>
    <lineage>
        <taxon>Bacteria</taxon>
        <taxon>Bacillati</taxon>
        <taxon>Actinomycetota</taxon>
        <taxon>Actinomycetes</taxon>
        <taxon>Kitasatosporales</taxon>
        <taxon>Streptomycetaceae</taxon>
        <taxon>Streptomyces</taxon>
    </lineage>
</organism>
<dbReference type="Gene3D" id="2.40.110.10">
    <property type="entry name" value="Butyryl-CoA Dehydrogenase, subunit A, domain 2"/>
    <property type="match status" value="1"/>
</dbReference>
<dbReference type="GO" id="GO:0003995">
    <property type="term" value="F:acyl-CoA dehydrogenase activity"/>
    <property type="evidence" value="ECO:0007669"/>
    <property type="project" value="TreeGrafter"/>
</dbReference>
<feature type="region of interest" description="Disordered" evidence="3">
    <location>
        <begin position="1"/>
        <end position="23"/>
    </location>
</feature>
<dbReference type="Pfam" id="PF08028">
    <property type="entry name" value="Acyl-CoA_dh_2"/>
    <property type="match status" value="1"/>
</dbReference>
<dbReference type="Gene3D" id="1.10.540.10">
    <property type="entry name" value="Acyl-CoA dehydrogenase/oxidase, N-terminal domain"/>
    <property type="match status" value="1"/>
</dbReference>
<dbReference type="Proteomes" id="UP000053127">
    <property type="component" value="Unassembled WGS sequence"/>
</dbReference>
<dbReference type="InterPro" id="IPR009100">
    <property type="entry name" value="AcylCoA_DH/oxidase_NM_dom_sf"/>
</dbReference>
<dbReference type="PIRSF" id="PIRSF016578">
    <property type="entry name" value="HsaA"/>
    <property type="match status" value="1"/>
</dbReference>
<sequence>MTTPTRTAASSTNESPAGRSPEREQLLAGVQRIAEIIQADAPNAERERTLPQDSLAAFRAEGLFKMGAPREVGGLETDPVTQVEVFEAVARLDGSAAWSLMIGAQGVGTLGSTASDEACQEIFGADWPHTAGQIHGRSKVERTDGGYVFTGNWSFASGIRHATWVSFDARCPSEDAPGGEEVVIGVAPASEVTVIDDWRVSGLSGSGSCSFSVDGLFVPEHRTYTFPPRRRRGGAKYTLPEFNFSGMIGLMAGIARRSLDEISALARSKRRPFSTGTVADRPHFQHTIGELETELRAARAYSLQLLEELWVTASRGETPSVELRGAFSAAMTHMMEVGVKVTSTALRFGGSGAVYLTNALQRNARDAAVAAQHITVSEMHYETYGRVLLGFEEEGHPRR</sequence>
<dbReference type="OrthoDB" id="3404950at2"/>
<dbReference type="InterPro" id="IPR046373">
    <property type="entry name" value="Acyl-CoA_Oxase/DH_mid-dom_sf"/>
</dbReference>
<evidence type="ECO:0000259" key="5">
    <source>
        <dbReference type="Pfam" id="PF08028"/>
    </source>
</evidence>
<dbReference type="RefSeq" id="WP_067136868.1">
    <property type="nucleotide sequence ID" value="NZ_JBFACD010000071.1"/>
</dbReference>
<evidence type="ECO:0000256" key="1">
    <source>
        <dbReference type="ARBA" id="ARBA00023002"/>
    </source>
</evidence>
<dbReference type="InterPro" id="IPR013107">
    <property type="entry name" value="Acyl-CoA_DH_C"/>
</dbReference>
<gene>
    <name evidence="6" type="ORF">AQI95_43150</name>
</gene>
<reference evidence="6 7" key="1">
    <citation type="submission" date="2015-10" db="EMBL/GenBank/DDBJ databases">
        <title>Draft genome sequence of Streptomyces yokosukanensis DSM 40224, type strain for the species Streptomyces yokosukanensis.</title>
        <authorList>
            <person name="Ruckert C."/>
            <person name="Winkler A."/>
            <person name="Kalinowski J."/>
            <person name="Kampfer P."/>
            <person name="Glaeser S."/>
        </authorList>
    </citation>
    <scope>NUCLEOTIDE SEQUENCE [LARGE SCALE GENOMIC DNA]</scope>
    <source>
        <strain evidence="6 7">DSM 40224</strain>
    </source>
</reference>
<proteinExistence type="inferred from homology"/>